<gene>
    <name evidence="1" type="ORF">WAX74_00640</name>
</gene>
<evidence type="ECO:0000313" key="1">
    <source>
        <dbReference type="EMBL" id="MEI4768164.1"/>
    </source>
</evidence>
<reference evidence="1 2" key="1">
    <citation type="submission" date="2024-01" db="EMBL/GenBank/DDBJ databases">
        <title>Seven novel Bacillus-like species.</title>
        <authorList>
            <person name="Liu G."/>
        </authorList>
    </citation>
    <scope>NUCLEOTIDE SEQUENCE [LARGE SCALE GENOMIC DNA]</scope>
    <source>
        <strain evidence="1 2">FJAT-51614</strain>
    </source>
</reference>
<organism evidence="1 2">
    <name type="scientific">Psychrobacillus mangrovi</name>
    <dbReference type="NCBI Taxonomy" id="3117745"/>
    <lineage>
        <taxon>Bacteria</taxon>
        <taxon>Bacillati</taxon>
        <taxon>Bacillota</taxon>
        <taxon>Bacilli</taxon>
        <taxon>Bacillales</taxon>
        <taxon>Bacillaceae</taxon>
        <taxon>Psychrobacillus</taxon>
    </lineage>
</organism>
<sequence length="300" mass="34829">MYPEKFERKIIGAFGEDGKVFLHSLETTINEYLQKWNLHSEGPVDNLSYNYVLKVIDHEGNCAILKVGVPNYDFKNEFQTLQAYNGKGCVKLLNADADKGVILLEQLLPGTMLNLVEERYAVKYFAKVWKDIRRPVQENSNHPFIKNWLSAFDRYLNTYSTDEGPIPYDYINLAKTYYREISDSSKGNELLHGDLHHENILFSETYGWIAIDPKGVIGDSYFDLISYLTNQLFNKPNPKQIFEKRVVALCNEMNLDKERLLKAGLTMSTLYACWGIEDNDPEWEQNFTCAQWFNELMGKR</sequence>
<name>A0ABU8EZI8_9BACI</name>
<comment type="caution">
    <text evidence="1">The sequence shown here is derived from an EMBL/GenBank/DDBJ whole genome shotgun (WGS) entry which is preliminary data.</text>
</comment>
<keyword evidence="2" id="KW-1185">Reference proteome</keyword>
<dbReference type="Proteomes" id="UP001364890">
    <property type="component" value="Unassembled WGS sequence"/>
</dbReference>
<dbReference type="SUPFAM" id="SSF56112">
    <property type="entry name" value="Protein kinase-like (PK-like)"/>
    <property type="match status" value="1"/>
</dbReference>
<proteinExistence type="predicted"/>
<dbReference type="RefSeq" id="WP_336495721.1">
    <property type="nucleotide sequence ID" value="NZ_JBAWSY010000001.1"/>
</dbReference>
<evidence type="ECO:0000313" key="2">
    <source>
        <dbReference type="Proteomes" id="UP001364890"/>
    </source>
</evidence>
<protein>
    <submittedName>
        <fullName evidence="1">Aminoglycoside phosphotransferase family protein</fullName>
    </submittedName>
</protein>
<dbReference type="Gene3D" id="1.10.510.10">
    <property type="entry name" value="Transferase(Phosphotransferase) domain 1"/>
    <property type="match status" value="1"/>
</dbReference>
<dbReference type="InterPro" id="IPR006748">
    <property type="entry name" value="NH2Glyco/OHUrea_AB-resist_kin"/>
</dbReference>
<dbReference type="EMBL" id="JBAWSY010000001">
    <property type="protein sequence ID" value="MEI4768164.1"/>
    <property type="molecule type" value="Genomic_DNA"/>
</dbReference>
<accession>A0ABU8EZI8</accession>
<dbReference type="InterPro" id="IPR011009">
    <property type="entry name" value="Kinase-like_dom_sf"/>
</dbReference>
<dbReference type="Pfam" id="PF04655">
    <property type="entry name" value="APH_6_hur"/>
    <property type="match status" value="1"/>
</dbReference>